<comment type="caution">
    <text evidence="1">The sequence shown here is derived from an EMBL/GenBank/DDBJ whole genome shotgun (WGS) entry which is preliminary data.</text>
</comment>
<reference evidence="1" key="1">
    <citation type="submission" date="2019-06" db="EMBL/GenBank/DDBJ databases">
        <authorList>
            <person name="Zheng W."/>
        </authorList>
    </citation>
    <scope>NUCLEOTIDE SEQUENCE</scope>
    <source>
        <strain evidence="1">QDHG01</strain>
    </source>
</reference>
<sequence length="75" mass="8589">MLVLESLSFQFAYSFCRPTHYKDAFCHNNVSYFESNNSSSNCYSQFLASKTQTGMISQDQYSVSVHKGSRNFNHA</sequence>
<protein>
    <submittedName>
        <fullName evidence="1">Uncharacterized protein</fullName>
    </submittedName>
</protein>
<evidence type="ECO:0000313" key="2">
    <source>
        <dbReference type="Proteomes" id="UP000785679"/>
    </source>
</evidence>
<evidence type="ECO:0000313" key="1">
    <source>
        <dbReference type="EMBL" id="TNV71923.1"/>
    </source>
</evidence>
<dbReference type="EMBL" id="RRYP01025737">
    <property type="protein sequence ID" value="TNV71923.1"/>
    <property type="molecule type" value="Genomic_DNA"/>
</dbReference>
<gene>
    <name evidence="1" type="ORF">FGO68_gene12161</name>
</gene>
<keyword evidence="2" id="KW-1185">Reference proteome</keyword>
<dbReference type="AlphaFoldDB" id="A0A8J8NBP8"/>
<proteinExistence type="predicted"/>
<organism evidence="1 2">
    <name type="scientific">Halteria grandinella</name>
    <dbReference type="NCBI Taxonomy" id="5974"/>
    <lineage>
        <taxon>Eukaryota</taxon>
        <taxon>Sar</taxon>
        <taxon>Alveolata</taxon>
        <taxon>Ciliophora</taxon>
        <taxon>Intramacronucleata</taxon>
        <taxon>Spirotrichea</taxon>
        <taxon>Stichotrichia</taxon>
        <taxon>Sporadotrichida</taxon>
        <taxon>Halteriidae</taxon>
        <taxon>Halteria</taxon>
    </lineage>
</organism>
<name>A0A8J8NBP8_HALGN</name>
<dbReference type="Proteomes" id="UP000785679">
    <property type="component" value="Unassembled WGS sequence"/>
</dbReference>
<accession>A0A8J8NBP8</accession>